<protein>
    <recommendedName>
        <fullName evidence="6">Coiled-coil domain-containing protein</fullName>
    </recommendedName>
</protein>
<dbReference type="InParanoid" id="E9FXW2"/>
<feature type="compositionally biased region" description="Polar residues" evidence="3">
    <location>
        <begin position="97"/>
        <end position="110"/>
    </location>
</feature>
<accession>E9FXW2</accession>
<evidence type="ECO:0000256" key="3">
    <source>
        <dbReference type="SAM" id="MobiDB-lite"/>
    </source>
</evidence>
<dbReference type="STRING" id="6669.E9FXW2"/>
<dbReference type="HOGENOM" id="CLU_635034_0_0_1"/>
<dbReference type="PANTHER" id="PTHR21549">
    <property type="entry name" value="MUTATED IN BLADDER CANCER 1"/>
    <property type="match status" value="1"/>
</dbReference>
<organism evidence="4 5">
    <name type="scientific">Daphnia pulex</name>
    <name type="common">Water flea</name>
    <dbReference type="NCBI Taxonomy" id="6669"/>
    <lineage>
        <taxon>Eukaryota</taxon>
        <taxon>Metazoa</taxon>
        <taxon>Ecdysozoa</taxon>
        <taxon>Arthropoda</taxon>
        <taxon>Crustacea</taxon>
        <taxon>Branchiopoda</taxon>
        <taxon>Diplostraca</taxon>
        <taxon>Cladocera</taxon>
        <taxon>Anomopoda</taxon>
        <taxon>Daphniidae</taxon>
        <taxon>Daphnia</taxon>
    </lineage>
</organism>
<dbReference type="Proteomes" id="UP000000305">
    <property type="component" value="Unassembled WGS sequence"/>
</dbReference>
<keyword evidence="1 2" id="KW-0175">Coiled coil</keyword>
<dbReference type="eggNOG" id="ENOG502QUHE">
    <property type="taxonomic scope" value="Eukaryota"/>
</dbReference>
<dbReference type="PANTHER" id="PTHR21549:SF0">
    <property type="entry name" value="COILED-COIL DOMAIN-CONTAINING PROTEIN 112"/>
    <property type="match status" value="1"/>
</dbReference>
<feature type="coiled-coil region" evidence="2">
    <location>
        <begin position="181"/>
        <end position="251"/>
    </location>
</feature>
<dbReference type="OrthoDB" id="2152435at2759"/>
<dbReference type="InterPro" id="IPR039902">
    <property type="entry name" value="CCDC148/CCDC112"/>
</dbReference>
<evidence type="ECO:0000256" key="1">
    <source>
        <dbReference type="ARBA" id="ARBA00023054"/>
    </source>
</evidence>
<reference evidence="4 5" key="1">
    <citation type="journal article" date="2011" name="Science">
        <title>The ecoresponsive genome of Daphnia pulex.</title>
        <authorList>
            <person name="Colbourne J.K."/>
            <person name="Pfrender M.E."/>
            <person name="Gilbert D."/>
            <person name="Thomas W.K."/>
            <person name="Tucker A."/>
            <person name="Oakley T.H."/>
            <person name="Tokishita S."/>
            <person name="Aerts A."/>
            <person name="Arnold G.J."/>
            <person name="Basu M.K."/>
            <person name="Bauer D.J."/>
            <person name="Caceres C.E."/>
            <person name="Carmel L."/>
            <person name="Casola C."/>
            <person name="Choi J.H."/>
            <person name="Detter J.C."/>
            <person name="Dong Q."/>
            <person name="Dusheyko S."/>
            <person name="Eads B.D."/>
            <person name="Frohlich T."/>
            <person name="Geiler-Samerotte K.A."/>
            <person name="Gerlach D."/>
            <person name="Hatcher P."/>
            <person name="Jogdeo S."/>
            <person name="Krijgsveld J."/>
            <person name="Kriventseva E.V."/>
            <person name="Kultz D."/>
            <person name="Laforsch C."/>
            <person name="Lindquist E."/>
            <person name="Lopez J."/>
            <person name="Manak J.R."/>
            <person name="Muller J."/>
            <person name="Pangilinan J."/>
            <person name="Patwardhan R.P."/>
            <person name="Pitluck S."/>
            <person name="Pritham E.J."/>
            <person name="Rechtsteiner A."/>
            <person name="Rho M."/>
            <person name="Rogozin I.B."/>
            <person name="Sakarya O."/>
            <person name="Salamov A."/>
            <person name="Schaack S."/>
            <person name="Shapiro H."/>
            <person name="Shiga Y."/>
            <person name="Skalitzky C."/>
            <person name="Smith Z."/>
            <person name="Souvorov A."/>
            <person name="Sung W."/>
            <person name="Tang Z."/>
            <person name="Tsuchiya D."/>
            <person name="Tu H."/>
            <person name="Vos H."/>
            <person name="Wang M."/>
            <person name="Wolf Y.I."/>
            <person name="Yamagata H."/>
            <person name="Yamada T."/>
            <person name="Ye Y."/>
            <person name="Shaw J.R."/>
            <person name="Andrews J."/>
            <person name="Crease T.J."/>
            <person name="Tang H."/>
            <person name="Lucas S.M."/>
            <person name="Robertson H.M."/>
            <person name="Bork P."/>
            <person name="Koonin E.V."/>
            <person name="Zdobnov E.M."/>
            <person name="Grigoriev I.V."/>
            <person name="Lynch M."/>
            <person name="Boore J.L."/>
        </authorList>
    </citation>
    <scope>NUCLEOTIDE SEQUENCE [LARGE SCALE GENOMIC DNA]</scope>
</reference>
<dbReference type="KEGG" id="dpx:DAPPUDRAFT_96436"/>
<evidence type="ECO:0000256" key="2">
    <source>
        <dbReference type="SAM" id="Coils"/>
    </source>
</evidence>
<keyword evidence="5" id="KW-1185">Reference proteome</keyword>
<evidence type="ECO:0000313" key="4">
    <source>
        <dbReference type="EMBL" id="EFX88222.1"/>
    </source>
</evidence>
<proteinExistence type="predicted"/>
<evidence type="ECO:0008006" key="6">
    <source>
        <dbReference type="Google" id="ProtNLM"/>
    </source>
</evidence>
<dbReference type="AlphaFoldDB" id="E9FXW2"/>
<feature type="region of interest" description="Disordered" evidence="3">
    <location>
        <begin position="351"/>
        <end position="375"/>
    </location>
</feature>
<name>E9FXW2_DAPPU</name>
<dbReference type="EMBL" id="GL732526">
    <property type="protein sequence ID" value="EFX88222.1"/>
    <property type="molecule type" value="Genomic_DNA"/>
</dbReference>
<sequence>MDEVRCESWSIARQLNALYESVGHICGVRVTAIDIGQQQRDHLVRPTLALPAEDDDRQQLLEGLRQQDGLLRQQIRDLIAKLPIRTPADQGPADGQYKSSGSITEPSQQQAVTSAGTASAPAAEALRHFLVSNGGETGGWDARDHGLFLQWRSRFRNNRQTFVSAVCDTVPGKNAAQVEAHEKWYQNLQRLRREQRQELDEWKRQKKLADEEERKSASTEFRQQQESDAWVAQWRRQRETVRKNLDRWKEEKALKAAEEPANADELVEEERKKAEAEQRRRMDQQYQKLVAYLWRMEQETAKVAAETADEYLARLARKEKSQSGSSRNLQLMAEQRQERDRQWLEQRRRQLLTRQQQQQPRPPPKVASLKRAVSVPRDRQRLLRPTSAYMARLLPAHNDDAVPSVKQRPADSYILDIQSNSWASFRHLSSRL</sequence>
<evidence type="ECO:0000313" key="5">
    <source>
        <dbReference type="Proteomes" id="UP000000305"/>
    </source>
</evidence>
<feature type="region of interest" description="Disordered" evidence="3">
    <location>
        <begin position="83"/>
        <end position="119"/>
    </location>
</feature>
<gene>
    <name evidence="4" type="ORF">DAPPUDRAFT_96436</name>
</gene>